<dbReference type="EMBL" id="WOCE01000011">
    <property type="protein sequence ID" value="KAE9604560.1"/>
    <property type="molecule type" value="Genomic_DNA"/>
</dbReference>
<keyword evidence="5 6" id="KW-0326">Glycosidase</keyword>
<dbReference type="InterPro" id="IPR000743">
    <property type="entry name" value="Glyco_hydro_28"/>
</dbReference>
<dbReference type="InterPro" id="IPR011050">
    <property type="entry name" value="Pectin_lyase_fold/virulence"/>
</dbReference>
<dbReference type="GO" id="GO:0005975">
    <property type="term" value="P:carbohydrate metabolic process"/>
    <property type="evidence" value="ECO:0007669"/>
    <property type="project" value="InterPro"/>
</dbReference>
<protein>
    <submittedName>
        <fullName evidence="7">Putative polygalacturonase</fullName>
    </submittedName>
</protein>
<keyword evidence="4 6" id="KW-0378">Hydrolase</keyword>
<comment type="subcellular location">
    <subcellularLocation>
        <location evidence="1">Secreted</location>
        <location evidence="1">Cell wall</location>
    </subcellularLocation>
</comment>
<keyword evidence="8" id="KW-1185">Reference proteome</keyword>
<keyword evidence="3" id="KW-0964">Secreted</keyword>
<dbReference type="SUPFAM" id="SSF51126">
    <property type="entry name" value="Pectin lyase-like"/>
    <property type="match status" value="1"/>
</dbReference>
<evidence type="ECO:0000313" key="8">
    <source>
        <dbReference type="Proteomes" id="UP000447434"/>
    </source>
</evidence>
<comment type="caution">
    <text evidence="7">The sequence shown here is derived from an EMBL/GenBank/DDBJ whole genome shotgun (WGS) entry which is preliminary data.</text>
</comment>
<gene>
    <name evidence="7" type="ORF">Lalb_Chr11g0073121</name>
</gene>
<dbReference type="Pfam" id="PF00295">
    <property type="entry name" value="Glyco_hydro_28"/>
    <property type="match status" value="1"/>
</dbReference>
<dbReference type="GO" id="GO:0004650">
    <property type="term" value="F:polygalacturonase activity"/>
    <property type="evidence" value="ECO:0007669"/>
    <property type="project" value="InterPro"/>
</dbReference>
<keyword evidence="3" id="KW-0134">Cell wall</keyword>
<sequence>MQLKGTIIAPSWVEDWKWSNNDRAVWIRFYNVNGLVIKGRGVIDGKGAAWWSCNSNGDCARPTVSTKTHFFGYNQRYLLTL</sequence>
<evidence type="ECO:0000256" key="3">
    <source>
        <dbReference type="ARBA" id="ARBA00022512"/>
    </source>
</evidence>
<evidence type="ECO:0000256" key="1">
    <source>
        <dbReference type="ARBA" id="ARBA00004191"/>
    </source>
</evidence>
<evidence type="ECO:0000256" key="5">
    <source>
        <dbReference type="ARBA" id="ARBA00023295"/>
    </source>
</evidence>
<comment type="similarity">
    <text evidence="2 6">Belongs to the glycosyl hydrolase 28 family.</text>
</comment>
<dbReference type="AlphaFoldDB" id="A0A6A4PSU9"/>
<accession>A0A6A4PSU9</accession>
<organism evidence="7 8">
    <name type="scientific">Lupinus albus</name>
    <name type="common">White lupine</name>
    <name type="synonym">Lupinus termis</name>
    <dbReference type="NCBI Taxonomy" id="3870"/>
    <lineage>
        <taxon>Eukaryota</taxon>
        <taxon>Viridiplantae</taxon>
        <taxon>Streptophyta</taxon>
        <taxon>Embryophyta</taxon>
        <taxon>Tracheophyta</taxon>
        <taxon>Spermatophyta</taxon>
        <taxon>Magnoliopsida</taxon>
        <taxon>eudicotyledons</taxon>
        <taxon>Gunneridae</taxon>
        <taxon>Pentapetalae</taxon>
        <taxon>rosids</taxon>
        <taxon>fabids</taxon>
        <taxon>Fabales</taxon>
        <taxon>Fabaceae</taxon>
        <taxon>Papilionoideae</taxon>
        <taxon>50 kb inversion clade</taxon>
        <taxon>genistoids sensu lato</taxon>
        <taxon>core genistoids</taxon>
        <taxon>Genisteae</taxon>
        <taxon>Lupinus</taxon>
    </lineage>
</organism>
<dbReference type="Gene3D" id="2.160.20.10">
    <property type="entry name" value="Single-stranded right-handed beta-helix, Pectin lyase-like"/>
    <property type="match status" value="1"/>
</dbReference>
<evidence type="ECO:0000256" key="2">
    <source>
        <dbReference type="ARBA" id="ARBA00008834"/>
    </source>
</evidence>
<dbReference type="InterPro" id="IPR012334">
    <property type="entry name" value="Pectin_lyas_fold"/>
</dbReference>
<evidence type="ECO:0000256" key="4">
    <source>
        <dbReference type="ARBA" id="ARBA00022801"/>
    </source>
</evidence>
<dbReference type="Proteomes" id="UP000447434">
    <property type="component" value="Chromosome 11"/>
</dbReference>
<dbReference type="OrthoDB" id="187139at2759"/>
<proteinExistence type="inferred from homology"/>
<evidence type="ECO:0000256" key="6">
    <source>
        <dbReference type="RuleBase" id="RU361169"/>
    </source>
</evidence>
<evidence type="ECO:0000313" key="7">
    <source>
        <dbReference type="EMBL" id="KAE9604560.1"/>
    </source>
</evidence>
<name>A0A6A4PSU9_LUPAL</name>
<reference evidence="8" key="1">
    <citation type="journal article" date="2020" name="Nat. Commun.">
        <title>Genome sequence of the cluster root forming white lupin.</title>
        <authorList>
            <person name="Hufnagel B."/>
            <person name="Marques A."/>
            <person name="Soriano A."/>
            <person name="Marques L."/>
            <person name="Divol F."/>
            <person name="Doumas P."/>
            <person name="Sallet E."/>
            <person name="Mancinotti D."/>
            <person name="Carrere S."/>
            <person name="Marande W."/>
            <person name="Arribat S."/>
            <person name="Keller J."/>
            <person name="Huneau C."/>
            <person name="Blein T."/>
            <person name="Aime D."/>
            <person name="Laguerre M."/>
            <person name="Taylor J."/>
            <person name="Schubert V."/>
            <person name="Nelson M."/>
            <person name="Geu-Flores F."/>
            <person name="Crespi M."/>
            <person name="Gallardo-Guerrero K."/>
            <person name="Delaux P.-M."/>
            <person name="Salse J."/>
            <person name="Berges H."/>
            <person name="Guyot R."/>
            <person name="Gouzy J."/>
            <person name="Peret B."/>
        </authorList>
    </citation>
    <scope>NUCLEOTIDE SEQUENCE [LARGE SCALE GENOMIC DNA]</scope>
    <source>
        <strain evidence="8">cv. Amiga</strain>
    </source>
</reference>